<feature type="region of interest" description="Disordered" evidence="1">
    <location>
        <begin position="70"/>
        <end position="107"/>
    </location>
</feature>
<dbReference type="Proteomes" id="UP000030752">
    <property type="component" value="Unassembled WGS sequence"/>
</dbReference>
<name>W2S6G2_CYPE1</name>
<dbReference type="VEuPathDB" id="FungiDB:HMPREF1541_10457"/>
<keyword evidence="3" id="KW-1185">Reference proteome</keyword>
<dbReference type="AlphaFoldDB" id="W2S6G2"/>
<dbReference type="EMBL" id="KB822715">
    <property type="protein sequence ID" value="ETN44277.1"/>
    <property type="molecule type" value="Genomic_DNA"/>
</dbReference>
<protein>
    <submittedName>
        <fullName evidence="2">Uncharacterized protein</fullName>
    </submittedName>
</protein>
<sequence length="355" mass="39229">MTNEGSKKTWSKDQLWPVVFRDAELPTWLEPPQFADRVDANYTALPLHALAAQLKQQGRDPVMKRLLAGPRAREKKPKTSKPAQNAQTGDSTLLDAEVYSDPKPVDEGVEDTDKAMEDLEVNPSSWLKTRPSNLDFNPAQPAVICGIRLTDKFTAKPGQPVQGGASQVVGDEGHLKLLTSWLAEKVMLLVGAASQSSQAEEAAMRLYEHARDLFEPVLLETTGWNEMESIRSETEKLEELAAEATPRAEWKKHRLAAELYARLFKLMAETPSPRDVQVPTQLAATLSRHQAFTSATERISNTLNSNPKAFRNEVAVFQGMAIAELASVDARAQQHAKAAMARLDTFDISGAKDFE</sequence>
<accession>W2S6G2</accession>
<evidence type="ECO:0000313" key="3">
    <source>
        <dbReference type="Proteomes" id="UP000030752"/>
    </source>
</evidence>
<evidence type="ECO:0000256" key="1">
    <source>
        <dbReference type="SAM" id="MobiDB-lite"/>
    </source>
</evidence>
<reference evidence="2 3" key="1">
    <citation type="submission" date="2013-03" db="EMBL/GenBank/DDBJ databases">
        <title>The Genome Sequence of Phialophora europaea CBS 101466.</title>
        <authorList>
            <consortium name="The Broad Institute Genomics Platform"/>
            <person name="Cuomo C."/>
            <person name="de Hoog S."/>
            <person name="Gorbushina A."/>
            <person name="Walker B."/>
            <person name="Young S.K."/>
            <person name="Zeng Q."/>
            <person name="Gargeya S."/>
            <person name="Fitzgerald M."/>
            <person name="Haas B."/>
            <person name="Abouelleil A."/>
            <person name="Allen A.W."/>
            <person name="Alvarado L."/>
            <person name="Arachchi H.M."/>
            <person name="Berlin A.M."/>
            <person name="Chapman S.B."/>
            <person name="Gainer-Dewar J."/>
            <person name="Goldberg J."/>
            <person name="Griggs A."/>
            <person name="Gujja S."/>
            <person name="Hansen M."/>
            <person name="Howarth C."/>
            <person name="Imamovic A."/>
            <person name="Ireland A."/>
            <person name="Larimer J."/>
            <person name="McCowan C."/>
            <person name="Murphy C."/>
            <person name="Pearson M."/>
            <person name="Poon T.W."/>
            <person name="Priest M."/>
            <person name="Roberts A."/>
            <person name="Saif S."/>
            <person name="Shea T."/>
            <person name="Sisk P."/>
            <person name="Sykes S."/>
            <person name="Wortman J."/>
            <person name="Nusbaum C."/>
            <person name="Birren B."/>
        </authorList>
    </citation>
    <scope>NUCLEOTIDE SEQUENCE [LARGE SCALE GENOMIC DNA]</scope>
    <source>
        <strain evidence="2 3">CBS 101466</strain>
    </source>
</reference>
<dbReference type="InParanoid" id="W2S6G2"/>
<gene>
    <name evidence="2" type="ORF">HMPREF1541_10457</name>
</gene>
<dbReference type="GeneID" id="19977796"/>
<dbReference type="RefSeq" id="XP_008713350.1">
    <property type="nucleotide sequence ID" value="XM_008715128.1"/>
</dbReference>
<proteinExistence type="predicted"/>
<evidence type="ECO:0000313" key="2">
    <source>
        <dbReference type="EMBL" id="ETN44277.1"/>
    </source>
</evidence>
<dbReference type="HOGENOM" id="CLU_780786_0_0_1"/>
<organism evidence="2 3">
    <name type="scientific">Cyphellophora europaea (strain CBS 101466)</name>
    <name type="common">Phialophora europaea</name>
    <dbReference type="NCBI Taxonomy" id="1220924"/>
    <lineage>
        <taxon>Eukaryota</taxon>
        <taxon>Fungi</taxon>
        <taxon>Dikarya</taxon>
        <taxon>Ascomycota</taxon>
        <taxon>Pezizomycotina</taxon>
        <taxon>Eurotiomycetes</taxon>
        <taxon>Chaetothyriomycetidae</taxon>
        <taxon>Chaetothyriales</taxon>
        <taxon>Cyphellophoraceae</taxon>
        <taxon>Cyphellophora</taxon>
    </lineage>
</organism>
<feature type="compositionally biased region" description="Polar residues" evidence="1">
    <location>
        <begin position="81"/>
        <end position="91"/>
    </location>
</feature>